<dbReference type="Pfam" id="PF10023">
    <property type="entry name" value="Aminopep"/>
    <property type="match status" value="1"/>
</dbReference>
<keyword evidence="2" id="KW-1185">Reference proteome</keyword>
<keyword evidence="1" id="KW-0645">Protease</keyword>
<keyword evidence="1" id="KW-0031">Aminopeptidase</keyword>
<dbReference type="PIRSF" id="PIRSF029285">
    <property type="entry name" value="Aminopept"/>
    <property type="match status" value="1"/>
</dbReference>
<dbReference type="InterPro" id="IPR014553">
    <property type="entry name" value="Aminopept"/>
</dbReference>
<sequence length="362" mass="40955">MSYPGRRLPQRLNRLIALAAVGLLLSACGGLGYYAHVAHGQGELLFNQRAVERVIADPATKPALAGRLELAQQARRFASLRLGLPDNRSYTRYVALDRPYVVWNVFATPRYSVDAVRHCFPVAGCVAYRGYFDEARARGEAARLKADGDDVYVGGVSAYSTLGWFADPILSSMLRWDDDELAGTIFHELAHQLVYVRDDSAFNESFASFVQEQGLKEWRASRKLPPLLGHEQAEEDGFTQLVLELRDRLRQAYAKGGDEATLEAAKQAEIAAFRERYRQWRDTNWPDHHRYDAWVAAPINNARLLPFGLYDQWKPAFAALFRQAEGQWPLFYADVRRLAKLSKDERDRELRRLAAEVPAGPA</sequence>
<protein>
    <submittedName>
        <fullName evidence="1">Predicted aminopeptidase</fullName>
    </submittedName>
</protein>
<proteinExistence type="predicted"/>
<reference evidence="2" key="1">
    <citation type="submission" date="2016-10" db="EMBL/GenBank/DDBJ databases">
        <authorList>
            <person name="Varghese N."/>
            <person name="Submissions S."/>
        </authorList>
    </citation>
    <scope>NUCLEOTIDE SEQUENCE [LARGE SCALE GENOMIC DNA]</scope>
    <source>
        <strain evidence="2">UNC178MFTsu3.1</strain>
    </source>
</reference>
<dbReference type="Proteomes" id="UP000199477">
    <property type="component" value="Unassembled WGS sequence"/>
</dbReference>
<evidence type="ECO:0000313" key="2">
    <source>
        <dbReference type="Proteomes" id="UP000199477"/>
    </source>
</evidence>
<dbReference type="AlphaFoldDB" id="A0A1I2CDK7"/>
<accession>A0A1I2CDK7</accession>
<dbReference type="PROSITE" id="PS51257">
    <property type="entry name" value="PROKAR_LIPOPROTEIN"/>
    <property type="match status" value="1"/>
</dbReference>
<dbReference type="STRING" id="500610.SAMN02799615_01452"/>
<dbReference type="GO" id="GO:0004177">
    <property type="term" value="F:aminopeptidase activity"/>
    <property type="evidence" value="ECO:0007669"/>
    <property type="project" value="UniProtKB-KW"/>
</dbReference>
<dbReference type="EMBL" id="FONH01000003">
    <property type="protein sequence ID" value="SFE65903.1"/>
    <property type="molecule type" value="Genomic_DNA"/>
</dbReference>
<evidence type="ECO:0000313" key="1">
    <source>
        <dbReference type="EMBL" id="SFE65903.1"/>
    </source>
</evidence>
<keyword evidence="1" id="KW-0378">Hydrolase</keyword>
<name>A0A1I2CDK7_9GAMM</name>
<organism evidence="1 2">
    <name type="scientific">Dyella marensis</name>
    <dbReference type="NCBI Taxonomy" id="500610"/>
    <lineage>
        <taxon>Bacteria</taxon>
        <taxon>Pseudomonadati</taxon>
        <taxon>Pseudomonadota</taxon>
        <taxon>Gammaproteobacteria</taxon>
        <taxon>Lysobacterales</taxon>
        <taxon>Rhodanobacteraceae</taxon>
        <taxon>Dyella</taxon>
    </lineage>
</organism>
<gene>
    <name evidence="1" type="ORF">SAMN02799615_01452</name>
</gene>